<dbReference type="GO" id="GO:0008237">
    <property type="term" value="F:metallopeptidase activity"/>
    <property type="evidence" value="ECO:0007669"/>
    <property type="project" value="UniProtKB-KW"/>
</dbReference>
<proteinExistence type="predicted"/>
<keyword evidence="1" id="KW-0482">Metalloprotease</keyword>
<dbReference type="GO" id="GO:0006508">
    <property type="term" value="P:proteolysis"/>
    <property type="evidence" value="ECO:0007669"/>
    <property type="project" value="UniProtKB-KW"/>
</dbReference>
<dbReference type="InterPro" id="IPR027268">
    <property type="entry name" value="Peptidase_M4/M1_CTD_sf"/>
</dbReference>
<dbReference type="Gene3D" id="1.10.390.10">
    <property type="entry name" value="Neutral Protease Domain 2"/>
    <property type="match status" value="1"/>
</dbReference>
<name>A0A4S1DUA3_9FLAO</name>
<keyword evidence="1" id="KW-0378">Hydrolase</keyword>
<organism evidence="1 2">
    <name type="scientific">Flavivirga rizhaonensis</name>
    <dbReference type="NCBI Taxonomy" id="2559571"/>
    <lineage>
        <taxon>Bacteria</taxon>
        <taxon>Pseudomonadati</taxon>
        <taxon>Bacteroidota</taxon>
        <taxon>Flavobacteriia</taxon>
        <taxon>Flavobacteriales</taxon>
        <taxon>Flavobacteriaceae</taxon>
        <taxon>Flavivirga</taxon>
    </lineage>
</organism>
<accession>A0A4S1DUA3</accession>
<keyword evidence="2" id="KW-1185">Reference proteome</keyword>
<protein>
    <submittedName>
        <fullName evidence="1">Metalloprotease</fullName>
    </submittedName>
</protein>
<evidence type="ECO:0000313" key="1">
    <source>
        <dbReference type="EMBL" id="TGV01018.1"/>
    </source>
</evidence>
<dbReference type="Proteomes" id="UP000307602">
    <property type="component" value="Unassembled WGS sequence"/>
</dbReference>
<keyword evidence="1" id="KW-0645">Protease</keyword>
<dbReference type="AlphaFoldDB" id="A0A4S1DUA3"/>
<reference evidence="1 2" key="1">
    <citation type="submission" date="2019-04" db="EMBL/GenBank/DDBJ databases">
        <authorList>
            <person name="Liu A."/>
        </authorList>
    </citation>
    <scope>NUCLEOTIDE SEQUENCE [LARGE SCALE GENOMIC DNA]</scope>
    <source>
        <strain evidence="1 2">RZ03</strain>
    </source>
</reference>
<dbReference type="EMBL" id="SRSO01000029">
    <property type="protein sequence ID" value="TGV01018.1"/>
    <property type="molecule type" value="Genomic_DNA"/>
</dbReference>
<sequence length="942" mass="111204">MKLHLSNYFIIVLISFTSFSQNKIDVKAVFDIENKQIKISQTIQYQNTTQDELQTIYLNDWSNSYSTKKTPLAIRIADEYKNVFHLAKNEDRGFSAITSIKQNNQDLVFQQLKDQIDVIKVELKDPLKPNESYNIKLEYIVQIPNAKFTSYGITDSGNLNLRYWYITPAVYDGEWQYYSNKNLDDLFIPKSDITLEIEHPNNYILTSELDLINKEQLTDKQIVKLEGKNRNSNKLFLSKGSDFKTIQSDHFAIVSNISDEGLPVLDRVLITEKVTNFILKNFGEYPHKRLLLTEIDNVKDPVYGINFLPKLIKTYPSNFKYELKLLKIALHNYLENTLFVNPRKEQWLLDGIQIYYLMNYVQEHHPDMKFLGNLAKIWGVRSFHIADMKFNDKYTLAAMSAARTNRDQPLTMQKDSLLKFNTNIANKYKAGIGLKYLDDFINEQVLENSITSFILDNKLKQTSTKDFETYLKSKTNKNIDWFFKDYLTTRKQIDFKIKQVSKTEDSITLTIKNKRDNSMPISLYTLNNDSIISKTWIENITKSKTLTIPRNKANKLVLNYEKIVPEINPRDNWKSLKGFFFNNKPLQFRLFKDIEDPYYNQIFFMPTAEFNNIYDGFTLGMRAYNTTVLRKLFKYKIEPSYAFKSRSLTGSASLQRVHYFNNDLFAINYGIVGSYTSYAEDLFVRQIKPSVTLFFRRNDDLRSNKRQTLKFRYLDIKRDEDVNNITTDFRPNYKLFNIRYRNSDDNLINFNKWHVDFQVGEKFSKMSFNYEYRKLFQSNRQLNLRVFTGVFLKNKTDITSDFFSFALDRPTDYLFDLPYLGRSEATGIFSQQYLDVEGGFKSKLEIPFANQWISTLNASTTLWKYILAYGDIGFLKNKFDDPHFVYDSGVRVNLVTDYFEIYFPIYSNLGWEIGQPNYDEKIRFKFTVDPQILLGLFRRRWY</sequence>
<gene>
    <name evidence="1" type="ORF">EM932_17275</name>
</gene>
<dbReference type="OrthoDB" id="9813075at2"/>
<evidence type="ECO:0000313" key="2">
    <source>
        <dbReference type="Proteomes" id="UP000307602"/>
    </source>
</evidence>
<comment type="caution">
    <text evidence="1">The sequence shown here is derived from an EMBL/GenBank/DDBJ whole genome shotgun (WGS) entry which is preliminary data.</text>
</comment>